<dbReference type="AlphaFoldDB" id="A0A0C1E7X8"/>
<dbReference type="Proteomes" id="UP000031307">
    <property type="component" value="Unassembled WGS sequence"/>
</dbReference>
<name>A0A0C1E7X8_9BACT</name>
<dbReference type="SMART" id="SM00869">
    <property type="entry name" value="Autotransporter"/>
    <property type="match status" value="1"/>
</dbReference>
<gene>
    <name evidence="2" type="ORF">DB43_AP00040</name>
</gene>
<dbReference type="InterPro" id="IPR012332">
    <property type="entry name" value="Autotransporter_pectin_lyase_C"/>
</dbReference>
<evidence type="ECO:0000313" key="2">
    <source>
        <dbReference type="EMBL" id="KIA76248.1"/>
    </source>
</evidence>
<dbReference type="Gene3D" id="2.160.20.20">
    <property type="match status" value="1"/>
</dbReference>
<dbReference type="Pfam" id="PF03797">
    <property type="entry name" value="Autotransporter"/>
    <property type="match status" value="1"/>
</dbReference>
<evidence type="ECO:0000259" key="1">
    <source>
        <dbReference type="PROSITE" id="PS51208"/>
    </source>
</evidence>
<dbReference type="GO" id="GO:0019867">
    <property type="term" value="C:outer membrane"/>
    <property type="evidence" value="ECO:0007669"/>
    <property type="project" value="InterPro"/>
</dbReference>
<dbReference type="NCBIfam" id="TIGR01414">
    <property type="entry name" value="autotrans_barl"/>
    <property type="match status" value="1"/>
</dbReference>
<evidence type="ECO:0000313" key="3">
    <source>
        <dbReference type="Proteomes" id="UP000031307"/>
    </source>
</evidence>
<accession>A0A0C1E7X8</accession>
<dbReference type="CDD" id="cd01344">
    <property type="entry name" value="PL2_Passenger_AT"/>
    <property type="match status" value="1"/>
</dbReference>
<dbReference type="InterPro" id="IPR043990">
    <property type="entry name" value="AC_1"/>
</dbReference>
<feature type="domain" description="Autotransporter" evidence="1">
    <location>
        <begin position="583"/>
        <end position="866"/>
    </location>
</feature>
<dbReference type="InterPro" id="IPR036709">
    <property type="entry name" value="Autotransporte_beta_dom_sf"/>
</dbReference>
<reference evidence="2 3" key="1">
    <citation type="journal article" date="2014" name="Mol. Biol. Evol.">
        <title>Massive expansion of Ubiquitination-related gene families within the Chlamydiae.</title>
        <authorList>
            <person name="Domman D."/>
            <person name="Collingro A."/>
            <person name="Lagkouvardos I."/>
            <person name="Gehre L."/>
            <person name="Weinmaier T."/>
            <person name="Rattei T."/>
            <person name="Subtil A."/>
            <person name="Horn M."/>
        </authorList>
    </citation>
    <scope>NUCLEOTIDE SEQUENCE [LARGE SCALE GENOMIC DNA]</scope>
    <source>
        <strain evidence="2 3">OEW1</strain>
    </source>
</reference>
<dbReference type="SUPFAM" id="SSF51126">
    <property type="entry name" value="Pectin lyase-like"/>
    <property type="match status" value="1"/>
</dbReference>
<comment type="caution">
    <text evidence="2">The sequence shown here is derived from an EMBL/GenBank/DDBJ whole genome shotgun (WGS) entry which is preliminary data.</text>
</comment>
<dbReference type="Gene3D" id="2.40.128.130">
    <property type="entry name" value="Autotransporter beta-domain"/>
    <property type="match status" value="1"/>
</dbReference>
<dbReference type="Pfam" id="PF18883">
    <property type="entry name" value="AC_1"/>
    <property type="match status" value="1"/>
</dbReference>
<dbReference type="SUPFAM" id="SSF103515">
    <property type="entry name" value="Autotransporter"/>
    <property type="match status" value="1"/>
</dbReference>
<dbReference type="PROSITE" id="PS51208">
    <property type="entry name" value="AUTOTRANSPORTER"/>
    <property type="match status" value="1"/>
</dbReference>
<dbReference type="EMBL" id="JSAM01000126">
    <property type="protein sequence ID" value="KIA76248.1"/>
    <property type="molecule type" value="Genomic_DNA"/>
</dbReference>
<proteinExistence type="predicted"/>
<protein>
    <recommendedName>
        <fullName evidence="1">Autotransporter domain-containing protein</fullName>
    </recommendedName>
</protein>
<organism evidence="2 3">
    <name type="scientific">Parachlamydia acanthamoebae</name>
    <dbReference type="NCBI Taxonomy" id="83552"/>
    <lineage>
        <taxon>Bacteria</taxon>
        <taxon>Pseudomonadati</taxon>
        <taxon>Chlamydiota</taxon>
        <taxon>Chlamydiia</taxon>
        <taxon>Parachlamydiales</taxon>
        <taxon>Parachlamydiaceae</taxon>
        <taxon>Parachlamydia</taxon>
    </lineage>
</organism>
<dbReference type="InterPro" id="IPR011050">
    <property type="entry name" value="Pectin_lyase_fold/virulence"/>
</dbReference>
<sequence length="866" mass="92716">MYVFFLITFLEIFNRFVMRSSFYLFILFSILLHANGHGACPLADSGIIANGTTITESDCTITTTYGANANAVTALGSNSSIFLNNMDILVTGTNGRGLFALTGGNKICAENCKIETNSSVNGTVVEAQGTGTTILLDHSSVSSIGGAAVGTIVARQGATIDVINGSSITSLQDYSYGVRASDIGSSINCDSSSITTAGNFAFGSYAQFGATIRLNNTSLMTGGHSAHAILIQDGSLMTVHNSSLQTSGIGALGVFLMGSSAGTEVDLCNTSVATSGNEALALYAYANTGITNTVKATNTSFSALDATVFSFNGGTANVILNTVSAIAPPDFLLVEVDGSNPTSLFMTTSESKLIGDLRVVNGNTGNISLGSNTLWEGGAFEVTNLAIETSLWTLTKSSSITNQLSNAGIIDFLSSGNDFKTLTVRGNYNGQNGLLSLNTFLEGDGSPSDLIVIDGGTATGHTYLCIKNTTGEGALTIGNGILVIDAINGGTTGAQSFSLADSVMAGPYEYSLYRGSVDGAETENWYLRSTSNPISPQTPDFRREVSLYTALPTTAMLYGRTLMDTRHQRVGEDQVCGNTIEEKASFFKRSWMRVINRNGRQRNGGIFHHGPDFKFHLLAFQAGADLYQNRCLDNSRDYVGVLGAIGNGRSHVRHIAHVHAGRDCFDAYSAGAYWTHFGASNWYIDSVFLTNWYRNVKAHSSRMSLKTHGVEMAGSVEGGYPLELKYLTLEPQAQLIYQTLSLHDKKEITTKIHFRRTHSVLGRLGLRLAKSWTLGRADSDQFRQCSLWLCANAWHDFDGQSKTFFSTSLGRVGFSSELEGSWIQGTLGITVQLTRILSLYGTLTGDTYLNGREHSYSGIVGLRMGF</sequence>
<dbReference type="PATRIC" id="fig|83552.4.peg.2634"/>
<dbReference type="InterPro" id="IPR006315">
    <property type="entry name" value="OM_autotransptr_brl_dom"/>
</dbReference>
<dbReference type="InterPro" id="IPR005546">
    <property type="entry name" value="Autotransporte_beta"/>
</dbReference>